<gene>
    <name evidence="1" type="ORF">CROQUDRAFT_661033</name>
</gene>
<organism evidence="1 2">
    <name type="scientific">Cronartium quercuum f. sp. fusiforme G11</name>
    <dbReference type="NCBI Taxonomy" id="708437"/>
    <lineage>
        <taxon>Eukaryota</taxon>
        <taxon>Fungi</taxon>
        <taxon>Dikarya</taxon>
        <taxon>Basidiomycota</taxon>
        <taxon>Pucciniomycotina</taxon>
        <taxon>Pucciniomycetes</taxon>
        <taxon>Pucciniales</taxon>
        <taxon>Coleosporiaceae</taxon>
        <taxon>Cronartium</taxon>
    </lineage>
</organism>
<evidence type="ECO:0000313" key="2">
    <source>
        <dbReference type="Proteomes" id="UP000886653"/>
    </source>
</evidence>
<protein>
    <submittedName>
        <fullName evidence="1">Uncharacterized protein</fullName>
    </submittedName>
</protein>
<evidence type="ECO:0000313" key="1">
    <source>
        <dbReference type="EMBL" id="KAG0143590.1"/>
    </source>
</evidence>
<name>A0A9P6T9H1_9BASI</name>
<comment type="caution">
    <text evidence="1">The sequence shown here is derived from an EMBL/GenBank/DDBJ whole genome shotgun (WGS) entry which is preliminary data.</text>
</comment>
<reference evidence="1" key="1">
    <citation type="submission" date="2013-11" db="EMBL/GenBank/DDBJ databases">
        <title>Genome sequence of the fusiform rust pathogen reveals effectors for host alternation and coevolution with pine.</title>
        <authorList>
            <consortium name="DOE Joint Genome Institute"/>
            <person name="Smith K."/>
            <person name="Pendleton A."/>
            <person name="Kubisiak T."/>
            <person name="Anderson C."/>
            <person name="Salamov A."/>
            <person name="Aerts A."/>
            <person name="Riley R."/>
            <person name="Clum A."/>
            <person name="Lindquist E."/>
            <person name="Ence D."/>
            <person name="Campbell M."/>
            <person name="Kronenberg Z."/>
            <person name="Feau N."/>
            <person name="Dhillon B."/>
            <person name="Hamelin R."/>
            <person name="Burleigh J."/>
            <person name="Smith J."/>
            <person name="Yandell M."/>
            <person name="Nelson C."/>
            <person name="Grigoriev I."/>
            <person name="Davis J."/>
        </authorList>
    </citation>
    <scope>NUCLEOTIDE SEQUENCE</scope>
    <source>
        <strain evidence="1">G11</strain>
    </source>
</reference>
<sequence>MWASPALDSLFNAQITTPAHQFHQASMWSTTSLHLQPHVAPPISSTILACHPNAGTRLVV</sequence>
<feature type="non-terminal residue" evidence="1">
    <location>
        <position position="60"/>
    </location>
</feature>
<dbReference type="AlphaFoldDB" id="A0A9P6T9H1"/>
<dbReference type="EMBL" id="MU167315">
    <property type="protein sequence ID" value="KAG0143590.1"/>
    <property type="molecule type" value="Genomic_DNA"/>
</dbReference>
<proteinExistence type="predicted"/>
<keyword evidence="2" id="KW-1185">Reference proteome</keyword>
<accession>A0A9P6T9H1</accession>
<dbReference type="Proteomes" id="UP000886653">
    <property type="component" value="Unassembled WGS sequence"/>
</dbReference>